<accession>A0A7V3NU27</accession>
<protein>
    <submittedName>
        <fullName evidence="2">Uncharacterized protein</fullName>
    </submittedName>
</protein>
<gene>
    <name evidence="2" type="ORF">ENV38_02625</name>
</gene>
<comment type="caution">
    <text evidence="2">The sequence shown here is derived from an EMBL/GenBank/DDBJ whole genome shotgun (WGS) entry which is preliminary data.</text>
</comment>
<dbReference type="AlphaFoldDB" id="A0A7V3NU27"/>
<dbReference type="EMBL" id="DTGD01000100">
    <property type="protein sequence ID" value="HGB35787.1"/>
    <property type="molecule type" value="Genomic_DNA"/>
</dbReference>
<name>A0A7V3NU27_UNCW3</name>
<feature type="region of interest" description="Disordered" evidence="1">
    <location>
        <begin position="1"/>
        <end position="46"/>
    </location>
</feature>
<sequence>MEDNLEQQRPEKLEPTERSEAKKELKGGKPEKPKTTDFASQEKEPLMTDAQKRYLFRILAERGIEGDKAYEQLKEIFQVNSLKEVTKLEASKAIEALLNEGRGGKDGVPF</sequence>
<proteinExistence type="predicted"/>
<evidence type="ECO:0000313" key="2">
    <source>
        <dbReference type="EMBL" id="HGB35787.1"/>
    </source>
</evidence>
<evidence type="ECO:0000256" key="1">
    <source>
        <dbReference type="SAM" id="MobiDB-lite"/>
    </source>
</evidence>
<organism evidence="2">
    <name type="scientific">candidate division WOR-3 bacterium</name>
    <dbReference type="NCBI Taxonomy" id="2052148"/>
    <lineage>
        <taxon>Bacteria</taxon>
        <taxon>Bacteria division WOR-3</taxon>
    </lineage>
</organism>
<reference evidence="2" key="1">
    <citation type="journal article" date="2020" name="mSystems">
        <title>Genome- and Community-Level Interaction Insights into Carbon Utilization and Element Cycling Functions of Hydrothermarchaeota in Hydrothermal Sediment.</title>
        <authorList>
            <person name="Zhou Z."/>
            <person name="Liu Y."/>
            <person name="Xu W."/>
            <person name="Pan J."/>
            <person name="Luo Z.H."/>
            <person name="Li M."/>
        </authorList>
    </citation>
    <scope>NUCLEOTIDE SEQUENCE [LARGE SCALE GENOMIC DNA]</scope>
    <source>
        <strain evidence="2">SpSt-754</strain>
    </source>
</reference>